<keyword evidence="14" id="KW-1185">Reference proteome</keyword>
<sequence>MRIAILGAGALGSVIGGLMAEQGIDVCLLDVNQAHIDAINRSGLQLDTPEGSRRISISAMRPEECPGDVELIVLLTKIFHTDAALAAVQPVIDSGARVLTIQNGLGNVQRVARKVPEAQILMGSTMIPGGYVGPGHVSSAAQSWTVFKPLLDSGIADAEAIAKVLAPVGFKYSAEAELQIWQKAAFNCAMNATCGLIAGPVGAIAADPKGRALVRVIADEVIAVARAKAIAVERDAVYQHLDVALAEHQKHKPSMLQDLEAGRQTEIEALCGEVVRQAASVKIGVPLNTALATLIGLKSAHQSGRQD</sequence>
<feature type="domain" description="Ketopantoate reductase N-terminal" evidence="11">
    <location>
        <begin position="3"/>
        <end position="149"/>
    </location>
</feature>
<dbReference type="InterPro" id="IPR003710">
    <property type="entry name" value="ApbA"/>
</dbReference>
<dbReference type="EC" id="1.1.1.169" evidence="3 10"/>
<name>A0ABT3YLH6_9HYPH</name>
<dbReference type="Pfam" id="PF08546">
    <property type="entry name" value="ApbA_C"/>
    <property type="match status" value="1"/>
</dbReference>
<evidence type="ECO:0000256" key="5">
    <source>
        <dbReference type="ARBA" id="ARBA00022655"/>
    </source>
</evidence>
<comment type="catalytic activity">
    <reaction evidence="9 10">
        <text>(R)-pantoate + NADP(+) = 2-dehydropantoate + NADPH + H(+)</text>
        <dbReference type="Rhea" id="RHEA:16233"/>
        <dbReference type="ChEBI" id="CHEBI:11561"/>
        <dbReference type="ChEBI" id="CHEBI:15378"/>
        <dbReference type="ChEBI" id="CHEBI:15980"/>
        <dbReference type="ChEBI" id="CHEBI:57783"/>
        <dbReference type="ChEBI" id="CHEBI:58349"/>
        <dbReference type="EC" id="1.1.1.169"/>
    </reaction>
</comment>
<protein>
    <recommendedName>
        <fullName evidence="4 10">2-dehydropantoate 2-reductase</fullName>
        <ecNumber evidence="3 10">1.1.1.169</ecNumber>
    </recommendedName>
    <alternativeName>
        <fullName evidence="8 10">Ketopantoate reductase</fullName>
    </alternativeName>
</protein>
<comment type="pathway">
    <text evidence="1 10">Cofactor biosynthesis; (R)-pantothenate biosynthesis; (R)-pantoate from 3-methyl-2-oxobutanoate: step 2/2.</text>
</comment>
<comment type="function">
    <text evidence="10">Catalyzes the NADPH-dependent reduction of ketopantoate into pantoic acid.</text>
</comment>
<dbReference type="Gene3D" id="3.40.50.720">
    <property type="entry name" value="NAD(P)-binding Rossmann-like Domain"/>
    <property type="match status" value="1"/>
</dbReference>
<evidence type="ECO:0000256" key="1">
    <source>
        <dbReference type="ARBA" id="ARBA00004994"/>
    </source>
</evidence>
<evidence type="ECO:0000259" key="11">
    <source>
        <dbReference type="Pfam" id="PF02558"/>
    </source>
</evidence>
<dbReference type="InterPro" id="IPR013752">
    <property type="entry name" value="KPA_reductase"/>
</dbReference>
<keyword evidence="5 10" id="KW-0566">Pantothenate biosynthesis</keyword>
<organism evidence="13 14">
    <name type="scientific">Hoeflea ulvae</name>
    <dbReference type="NCBI Taxonomy" id="2983764"/>
    <lineage>
        <taxon>Bacteria</taxon>
        <taxon>Pseudomonadati</taxon>
        <taxon>Pseudomonadota</taxon>
        <taxon>Alphaproteobacteria</taxon>
        <taxon>Hyphomicrobiales</taxon>
        <taxon>Rhizobiaceae</taxon>
        <taxon>Hoeflea</taxon>
    </lineage>
</organism>
<dbReference type="Gene3D" id="1.10.1040.10">
    <property type="entry name" value="N-(1-d-carboxylethyl)-l-norvaline Dehydrogenase, domain 2"/>
    <property type="match status" value="1"/>
</dbReference>
<dbReference type="InterPro" id="IPR013328">
    <property type="entry name" value="6PGD_dom2"/>
</dbReference>
<evidence type="ECO:0000313" key="14">
    <source>
        <dbReference type="Proteomes" id="UP001081283"/>
    </source>
</evidence>
<dbReference type="NCBIfam" id="TIGR00745">
    <property type="entry name" value="apbA_panE"/>
    <property type="match status" value="1"/>
</dbReference>
<dbReference type="InterPro" id="IPR008927">
    <property type="entry name" value="6-PGluconate_DH-like_C_sf"/>
</dbReference>
<evidence type="ECO:0000256" key="2">
    <source>
        <dbReference type="ARBA" id="ARBA00007870"/>
    </source>
</evidence>
<evidence type="ECO:0000256" key="7">
    <source>
        <dbReference type="ARBA" id="ARBA00023002"/>
    </source>
</evidence>
<evidence type="ECO:0000256" key="10">
    <source>
        <dbReference type="RuleBase" id="RU362068"/>
    </source>
</evidence>
<feature type="domain" description="Ketopantoate reductase C-terminal" evidence="12">
    <location>
        <begin position="177"/>
        <end position="297"/>
    </location>
</feature>
<evidence type="ECO:0000256" key="9">
    <source>
        <dbReference type="ARBA" id="ARBA00048793"/>
    </source>
</evidence>
<evidence type="ECO:0000313" key="13">
    <source>
        <dbReference type="EMBL" id="MCY0096741.1"/>
    </source>
</evidence>
<dbReference type="RefSeq" id="WP_267614563.1">
    <property type="nucleotide sequence ID" value="NZ_JAOVZQ010000001.1"/>
</dbReference>
<evidence type="ECO:0000256" key="3">
    <source>
        <dbReference type="ARBA" id="ARBA00013014"/>
    </source>
</evidence>
<evidence type="ECO:0000259" key="12">
    <source>
        <dbReference type="Pfam" id="PF08546"/>
    </source>
</evidence>
<proteinExistence type="inferred from homology"/>
<dbReference type="SUPFAM" id="SSF51735">
    <property type="entry name" value="NAD(P)-binding Rossmann-fold domains"/>
    <property type="match status" value="1"/>
</dbReference>
<reference evidence="13" key="1">
    <citation type="submission" date="2022-10" db="EMBL/GenBank/DDBJ databases">
        <title>Hoeflea sp. J2-29, isolated from marine algae.</title>
        <authorList>
            <person name="Kristyanto S."/>
            <person name="Kim J.M."/>
            <person name="Jeon C.O."/>
        </authorList>
    </citation>
    <scope>NUCLEOTIDE SEQUENCE</scope>
    <source>
        <strain evidence="13">J2-29</strain>
    </source>
</reference>
<dbReference type="PANTHER" id="PTHR21708">
    <property type="entry name" value="PROBABLE 2-DEHYDROPANTOATE 2-REDUCTASE"/>
    <property type="match status" value="1"/>
</dbReference>
<comment type="similarity">
    <text evidence="2 10">Belongs to the ketopantoate reductase family.</text>
</comment>
<keyword evidence="7 10" id="KW-0560">Oxidoreductase</keyword>
<dbReference type="EMBL" id="JAOVZQ010000001">
    <property type="protein sequence ID" value="MCY0096741.1"/>
    <property type="molecule type" value="Genomic_DNA"/>
</dbReference>
<dbReference type="InterPro" id="IPR051402">
    <property type="entry name" value="KPR-Related"/>
</dbReference>
<evidence type="ECO:0000256" key="8">
    <source>
        <dbReference type="ARBA" id="ARBA00032024"/>
    </source>
</evidence>
<comment type="caution">
    <text evidence="13">The sequence shown here is derived from an EMBL/GenBank/DDBJ whole genome shotgun (WGS) entry which is preliminary data.</text>
</comment>
<gene>
    <name evidence="13" type="ORF">OEG82_22400</name>
</gene>
<accession>A0ABT3YLH6</accession>
<dbReference type="SUPFAM" id="SSF48179">
    <property type="entry name" value="6-phosphogluconate dehydrogenase C-terminal domain-like"/>
    <property type="match status" value="1"/>
</dbReference>
<keyword evidence="6 10" id="KW-0521">NADP</keyword>
<evidence type="ECO:0000256" key="6">
    <source>
        <dbReference type="ARBA" id="ARBA00022857"/>
    </source>
</evidence>
<evidence type="ECO:0000256" key="4">
    <source>
        <dbReference type="ARBA" id="ARBA00019465"/>
    </source>
</evidence>
<dbReference type="PANTHER" id="PTHR21708:SF26">
    <property type="entry name" value="2-DEHYDROPANTOATE 2-REDUCTASE"/>
    <property type="match status" value="1"/>
</dbReference>
<dbReference type="Proteomes" id="UP001081283">
    <property type="component" value="Unassembled WGS sequence"/>
</dbReference>
<dbReference type="InterPro" id="IPR013332">
    <property type="entry name" value="KPR_N"/>
</dbReference>
<dbReference type="InterPro" id="IPR036291">
    <property type="entry name" value="NAD(P)-bd_dom_sf"/>
</dbReference>
<dbReference type="Pfam" id="PF02558">
    <property type="entry name" value="ApbA"/>
    <property type="match status" value="1"/>
</dbReference>